<dbReference type="Pfam" id="PF00858">
    <property type="entry name" value="ASC"/>
    <property type="match status" value="2"/>
</dbReference>
<comment type="similarity">
    <text evidence="11">Belongs to the amiloride-sensitive sodium channel (TC 1.A.6) family.</text>
</comment>
<keyword evidence="3 11" id="KW-0894">Sodium channel</keyword>
<evidence type="ECO:0000256" key="12">
    <source>
        <dbReference type="SAM" id="Phobius"/>
    </source>
</evidence>
<dbReference type="Gene3D" id="2.60.470.10">
    <property type="entry name" value="Acid-sensing ion channels like domains"/>
    <property type="match status" value="1"/>
</dbReference>
<keyword evidence="5 12" id="KW-1133">Transmembrane helix</keyword>
<evidence type="ECO:0000256" key="7">
    <source>
        <dbReference type="ARBA" id="ARBA00023065"/>
    </source>
</evidence>
<evidence type="ECO:0000256" key="8">
    <source>
        <dbReference type="ARBA" id="ARBA00023136"/>
    </source>
</evidence>
<keyword evidence="10 11" id="KW-0407">Ion channel</keyword>
<comment type="subcellular location">
    <subcellularLocation>
        <location evidence="1">Membrane</location>
        <topology evidence="1">Multi-pass membrane protein</topology>
    </subcellularLocation>
</comment>
<accession>A0A6J8EZB1</accession>
<dbReference type="PANTHER" id="PTHR11690:SF227">
    <property type="entry name" value="AMILORIDE-SENSITIVE SODIUM CHANNEL"/>
    <property type="match status" value="1"/>
</dbReference>
<keyword evidence="7 11" id="KW-0406">Ion transport</keyword>
<keyword evidence="9 11" id="KW-0739">Sodium transport</keyword>
<dbReference type="GO" id="GO:0015280">
    <property type="term" value="F:ligand-gated sodium channel activity"/>
    <property type="evidence" value="ECO:0007669"/>
    <property type="project" value="TreeGrafter"/>
</dbReference>
<dbReference type="Gene3D" id="1.10.287.770">
    <property type="entry name" value="YojJ-like"/>
    <property type="match status" value="1"/>
</dbReference>
<sequence>MGEKESSKPGLWTNFTETTGFHGLNKMTFDKKYPGRVIRSVCWAVVWLSSAAVLIYIIIAELMNYYSYPWISSTYIRLDQKPLFPVVTLAVCSGNAYDLSLTSITFDDDLIDISDVPVVEYTDFISYDTVYSGQCTSRRFNANGKMLTIRYGRRTSLLIETRAKEIQIAVHSPEEEPNMYTDGITVGQDTETFIEVHRREYFDDKKYSFTFMYLWFCMKQLNSTKLNQYIALPSPFTSYGNQKCRENSDYSFIDCKRKCWNELLLKQCGCTINRSGNGTYCFDIPEGELCAYLLRNDLRTKEPLSICACPPECKVITYDVVVSSTAKKYDDHVPNMMIRVFLKDFSTTVTEQVPKYVGVTSLLANLGGQMGLFLGASILTITELLEFIIFIMWSLIQRRSKRNVVENVA</sequence>
<evidence type="ECO:0000256" key="9">
    <source>
        <dbReference type="ARBA" id="ARBA00023201"/>
    </source>
</evidence>
<feature type="transmembrane region" description="Helical" evidence="12">
    <location>
        <begin position="37"/>
        <end position="59"/>
    </location>
</feature>
<evidence type="ECO:0000256" key="10">
    <source>
        <dbReference type="ARBA" id="ARBA00023303"/>
    </source>
</evidence>
<evidence type="ECO:0000256" key="2">
    <source>
        <dbReference type="ARBA" id="ARBA00022448"/>
    </source>
</evidence>
<gene>
    <name evidence="13" type="ORF">MCOR_56435</name>
</gene>
<keyword evidence="8 12" id="KW-0472">Membrane</keyword>
<keyword evidence="14" id="KW-1185">Reference proteome</keyword>
<evidence type="ECO:0000256" key="6">
    <source>
        <dbReference type="ARBA" id="ARBA00023053"/>
    </source>
</evidence>
<name>A0A6J8EZB1_MYTCO</name>
<feature type="transmembrane region" description="Helical" evidence="12">
    <location>
        <begin position="370"/>
        <end position="393"/>
    </location>
</feature>
<evidence type="ECO:0000313" key="13">
    <source>
        <dbReference type="EMBL" id="CAC5424541.1"/>
    </source>
</evidence>
<evidence type="ECO:0000256" key="3">
    <source>
        <dbReference type="ARBA" id="ARBA00022461"/>
    </source>
</evidence>
<evidence type="ECO:0000256" key="1">
    <source>
        <dbReference type="ARBA" id="ARBA00004141"/>
    </source>
</evidence>
<dbReference type="GO" id="GO:0005886">
    <property type="term" value="C:plasma membrane"/>
    <property type="evidence" value="ECO:0007669"/>
    <property type="project" value="TreeGrafter"/>
</dbReference>
<dbReference type="OrthoDB" id="6114972at2759"/>
<keyword evidence="2 11" id="KW-0813">Transport</keyword>
<keyword evidence="4 11" id="KW-0812">Transmembrane</keyword>
<organism evidence="13 14">
    <name type="scientific">Mytilus coruscus</name>
    <name type="common">Sea mussel</name>
    <dbReference type="NCBI Taxonomy" id="42192"/>
    <lineage>
        <taxon>Eukaryota</taxon>
        <taxon>Metazoa</taxon>
        <taxon>Spiralia</taxon>
        <taxon>Lophotrochozoa</taxon>
        <taxon>Mollusca</taxon>
        <taxon>Bivalvia</taxon>
        <taxon>Autobranchia</taxon>
        <taxon>Pteriomorphia</taxon>
        <taxon>Mytilida</taxon>
        <taxon>Mytiloidea</taxon>
        <taxon>Mytilidae</taxon>
        <taxon>Mytilinae</taxon>
        <taxon>Mytilus</taxon>
    </lineage>
</organism>
<evidence type="ECO:0000256" key="11">
    <source>
        <dbReference type="RuleBase" id="RU000679"/>
    </source>
</evidence>
<proteinExistence type="inferred from homology"/>
<dbReference type="Proteomes" id="UP000507470">
    <property type="component" value="Unassembled WGS sequence"/>
</dbReference>
<dbReference type="InterPro" id="IPR001873">
    <property type="entry name" value="ENaC"/>
</dbReference>
<evidence type="ECO:0000256" key="4">
    <source>
        <dbReference type="ARBA" id="ARBA00022692"/>
    </source>
</evidence>
<evidence type="ECO:0000256" key="5">
    <source>
        <dbReference type="ARBA" id="ARBA00022989"/>
    </source>
</evidence>
<evidence type="ECO:0000313" key="14">
    <source>
        <dbReference type="Proteomes" id="UP000507470"/>
    </source>
</evidence>
<protein>
    <submittedName>
        <fullName evidence="13">ASIC4</fullName>
    </submittedName>
</protein>
<dbReference type="PANTHER" id="PTHR11690">
    <property type="entry name" value="AMILORIDE-SENSITIVE SODIUM CHANNEL-RELATED"/>
    <property type="match status" value="1"/>
</dbReference>
<reference evidence="13 14" key="1">
    <citation type="submission" date="2020-06" db="EMBL/GenBank/DDBJ databases">
        <authorList>
            <person name="Li R."/>
            <person name="Bekaert M."/>
        </authorList>
    </citation>
    <scope>NUCLEOTIDE SEQUENCE [LARGE SCALE GENOMIC DNA]</scope>
    <source>
        <strain evidence="14">wild</strain>
    </source>
</reference>
<keyword evidence="6" id="KW-0915">Sodium</keyword>
<dbReference type="EMBL" id="CACVKT020010046">
    <property type="protein sequence ID" value="CAC5424541.1"/>
    <property type="molecule type" value="Genomic_DNA"/>
</dbReference>
<dbReference type="AlphaFoldDB" id="A0A6J8EZB1"/>